<protein>
    <submittedName>
        <fullName evidence="1">K7_Yer186cp</fullName>
    </submittedName>
</protein>
<reference evidence="1 2" key="1">
    <citation type="journal article" date="2011" name="DNA Res.">
        <title>Whole-genome sequencing of sake yeast Saccharomyces cerevisiae Kyokai no. 7.</title>
        <authorList>
            <person name="Akao T."/>
            <person name="Yashiro I."/>
            <person name="Hosoyama A."/>
            <person name="Kitagaki H."/>
            <person name="Horikawa H."/>
            <person name="Watanabe D."/>
            <person name="Akada R."/>
            <person name="Ando Y."/>
            <person name="Harashima S."/>
            <person name="Inoue T."/>
            <person name="Inoue Y."/>
            <person name="Kajiwara S."/>
            <person name="Kitamoto K."/>
            <person name="Kitamoto N."/>
            <person name="Kobayashi O."/>
            <person name="Kuhara S."/>
            <person name="Masubuchi T."/>
            <person name="Mizoguchi H."/>
            <person name="Nakao Y."/>
            <person name="Nakazato A."/>
            <person name="Namise M."/>
            <person name="Oba T."/>
            <person name="Ogata T."/>
            <person name="Ohta A."/>
            <person name="Sato M."/>
            <person name="Shibasaki S."/>
            <person name="Takatsume Y."/>
            <person name="Tanimoto S."/>
            <person name="Tsuboi H."/>
            <person name="Nishimura A."/>
            <person name="Yoda K."/>
            <person name="Ishikawa T."/>
            <person name="Iwashita K."/>
            <person name="Fujita N."/>
            <person name="Shimoi H."/>
        </authorList>
    </citation>
    <scope>NUCLEOTIDE SEQUENCE [LARGE SCALE GENOMIC DNA]</scope>
    <source>
        <strain evidence="2">Kyokai no. 7 / NBRC 101557</strain>
    </source>
</reference>
<sequence>MLWHPDGYEPRVKAIEEEIYANKDRKDVPDKFKFDTVTKTGMVKLRVFKDDLIFKSQRSINLFASRKHPFKSFTADGEGLPLFAFRTKKPFFVRRDYVGFLFYRYEILKNGDFPEESDYEVKGECDGFTLFKVLFCTVKVKKTSYYRNKERISHILELNFGKKEDFRILTLVRCSEIRSVYVVEDKKVIMKWVFTSESKFNLNSSLFIIKAAIGCLPEVDDSIEDIPKFDWDSCPTIGCMCRTKEALFQPESRKDIHICPQLFLGETGPPHYNESSVPWLTKMNICISVLINFLEYTDFMSWMQDN</sequence>
<dbReference type="Proteomes" id="UP000001608">
    <property type="component" value="Chromosome 5"/>
</dbReference>
<evidence type="ECO:0000313" key="2">
    <source>
        <dbReference type="Proteomes" id="UP000001608"/>
    </source>
</evidence>
<gene>
    <name evidence="1" type="primary">K7_YER186C</name>
    <name evidence="1" type="ORF">SYK7_021911</name>
</gene>
<accession>G2WD73</accession>
<evidence type="ECO:0000313" key="1">
    <source>
        <dbReference type="EMBL" id="GAA23016.1"/>
    </source>
</evidence>
<dbReference type="OrthoDB" id="4070809at2759"/>
<dbReference type="EMBL" id="DG000041">
    <property type="protein sequence ID" value="GAA23016.1"/>
    <property type="molecule type" value="Genomic_DNA"/>
</dbReference>
<name>G2WD73_YEASK</name>
<proteinExistence type="predicted"/>
<organism evidence="1 2">
    <name type="scientific">Saccharomyces cerevisiae (strain Kyokai no. 7 / NBRC 101557)</name>
    <name type="common">Baker's yeast</name>
    <dbReference type="NCBI Taxonomy" id="721032"/>
    <lineage>
        <taxon>Eukaryota</taxon>
        <taxon>Fungi</taxon>
        <taxon>Dikarya</taxon>
        <taxon>Ascomycota</taxon>
        <taxon>Saccharomycotina</taxon>
        <taxon>Saccharomycetes</taxon>
        <taxon>Saccharomycetales</taxon>
        <taxon>Saccharomycetaceae</taxon>
        <taxon>Saccharomyces</taxon>
    </lineage>
</organism>
<dbReference type="AlphaFoldDB" id="G2WD73"/>
<dbReference type="HOGENOM" id="CLU_089425_0_0_1"/>
<comment type="caution">
    <text evidence="1">The sequence shown here is derived from an EMBL/GenBank/DDBJ whole genome shotgun (WGS) entry which is preliminary data.</text>
</comment>